<keyword evidence="2" id="KW-1185">Reference proteome</keyword>
<organism evidence="1 2">
    <name type="scientific">Symbiodinium natans</name>
    <dbReference type="NCBI Taxonomy" id="878477"/>
    <lineage>
        <taxon>Eukaryota</taxon>
        <taxon>Sar</taxon>
        <taxon>Alveolata</taxon>
        <taxon>Dinophyceae</taxon>
        <taxon>Suessiales</taxon>
        <taxon>Symbiodiniaceae</taxon>
        <taxon>Symbiodinium</taxon>
    </lineage>
</organism>
<reference evidence="1" key="1">
    <citation type="submission" date="2021-02" db="EMBL/GenBank/DDBJ databases">
        <authorList>
            <person name="Dougan E. K."/>
            <person name="Rhodes N."/>
            <person name="Thang M."/>
            <person name="Chan C."/>
        </authorList>
    </citation>
    <scope>NUCLEOTIDE SEQUENCE</scope>
</reference>
<dbReference type="Gene3D" id="3.40.50.150">
    <property type="entry name" value="Vaccinia Virus protein VP39"/>
    <property type="match status" value="1"/>
</dbReference>
<dbReference type="AlphaFoldDB" id="A0A812RHS8"/>
<dbReference type="Pfam" id="PF13489">
    <property type="entry name" value="Methyltransf_23"/>
    <property type="match status" value="1"/>
</dbReference>
<evidence type="ECO:0000313" key="1">
    <source>
        <dbReference type="EMBL" id="CAE7436656.1"/>
    </source>
</evidence>
<name>A0A812RHS8_9DINO</name>
<dbReference type="CDD" id="cd02440">
    <property type="entry name" value="AdoMet_MTases"/>
    <property type="match status" value="1"/>
</dbReference>
<comment type="caution">
    <text evidence="1">The sequence shown here is derived from an EMBL/GenBank/DDBJ whole genome shotgun (WGS) entry which is preliminary data.</text>
</comment>
<evidence type="ECO:0000313" key="2">
    <source>
        <dbReference type="Proteomes" id="UP000604046"/>
    </source>
</evidence>
<accession>A0A812RHS8</accession>
<dbReference type="SUPFAM" id="SSF53335">
    <property type="entry name" value="S-adenosyl-L-methionine-dependent methyltransferases"/>
    <property type="match status" value="1"/>
</dbReference>
<dbReference type="OrthoDB" id="3265906at2759"/>
<dbReference type="EMBL" id="CAJNDS010002332">
    <property type="protein sequence ID" value="CAE7436656.1"/>
    <property type="molecule type" value="Genomic_DNA"/>
</dbReference>
<proteinExistence type="predicted"/>
<gene>
    <name evidence="1" type="primary">ubiG</name>
    <name evidence="1" type="ORF">SNAT2548_LOCUS23727</name>
</gene>
<dbReference type="InterPro" id="IPR029063">
    <property type="entry name" value="SAM-dependent_MTases_sf"/>
</dbReference>
<dbReference type="Proteomes" id="UP000604046">
    <property type="component" value="Unassembled WGS sequence"/>
</dbReference>
<protein>
    <submittedName>
        <fullName evidence="1">UbiG protein</fullName>
    </submittedName>
</protein>
<sequence length="332" mass="36816">MPVPIKVVKMATMLGVAILGTVCSLSFWADLICNEPIRPSKPLMPSVPSASELSGIVDHIGSPRKYFVGLCNRSYTIPEVYDAFAAHSVEWSILGKTDPWWSVISVPDLKGKVDLPKEQKQHFYASGRFDRDRILRDVRANGSRPLDNASISVLDFGCGVGRLGMAFAWKFADVTCVDQSVFHLQIAQKEWQIQNKRAKDDRTPKGQLNLKVSGPDLLAAVAGKRFDFVYSMIVFQHMIPPLQIVYLEQMCDILKPGGQGWVHIPTMIPVGLALTPCDVRRSMRTGGIQMYNTPKDLLEGSFRSRGCNVTVLERGNAYINPGSTAGIIFFNK</sequence>